<protein>
    <recommendedName>
        <fullName evidence="4">Probable cell division protein WhiA</fullName>
    </recommendedName>
</protein>
<dbReference type="InterPro" id="IPR023054">
    <property type="entry name" value="Sporulation_regulator_WhiA_C"/>
</dbReference>
<evidence type="ECO:0000256" key="3">
    <source>
        <dbReference type="ARBA" id="ARBA00023306"/>
    </source>
</evidence>
<dbReference type="Pfam" id="PF10298">
    <property type="entry name" value="WhiA_N"/>
    <property type="match status" value="1"/>
</dbReference>
<dbReference type="GO" id="GO:0051301">
    <property type="term" value="P:cell division"/>
    <property type="evidence" value="ECO:0007669"/>
    <property type="project" value="UniProtKB-UniRule"/>
</dbReference>
<dbReference type="PROSITE" id="PS50819">
    <property type="entry name" value="INTEIN_ENDONUCLEASE"/>
    <property type="match status" value="1"/>
</dbReference>
<keyword evidence="3 4" id="KW-0131">Cell cycle</keyword>
<evidence type="ECO:0000313" key="6">
    <source>
        <dbReference type="EMBL" id="HIU22235.1"/>
    </source>
</evidence>
<evidence type="ECO:0000256" key="4">
    <source>
        <dbReference type="HAMAP-Rule" id="MF_01420"/>
    </source>
</evidence>
<evidence type="ECO:0000259" key="5">
    <source>
        <dbReference type="PROSITE" id="PS50819"/>
    </source>
</evidence>
<evidence type="ECO:0000256" key="1">
    <source>
        <dbReference type="ARBA" id="ARBA00022618"/>
    </source>
</evidence>
<reference evidence="6" key="1">
    <citation type="submission" date="2020-10" db="EMBL/GenBank/DDBJ databases">
        <authorList>
            <person name="Gilroy R."/>
        </authorList>
    </citation>
    <scope>NUCLEOTIDE SEQUENCE</scope>
    <source>
        <strain evidence="6">CHK197-8231</strain>
    </source>
</reference>
<dbReference type="Pfam" id="PF14527">
    <property type="entry name" value="LAGLIDADG_WhiA"/>
    <property type="match status" value="1"/>
</dbReference>
<dbReference type="Proteomes" id="UP000824087">
    <property type="component" value="Unassembled WGS sequence"/>
</dbReference>
<comment type="function">
    <text evidence="4">Involved in cell division and chromosome segregation.</text>
</comment>
<dbReference type="GO" id="GO:0004519">
    <property type="term" value="F:endonuclease activity"/>
    <property type="evidence" value="ECO:0007669"/>
    <property type="project" value="InterPro"/>
</dbReference>
<comment type="caution">
    <text evidence="6">The sequence shown here is derived from an EMBL/GenBank/DDBJ whole genome shotgun (WGS) entry which is preliminary data.</text>
</comment>
<feature type="domain" description="DOD-type homing endonuclease" evidence="5">
    <location>
        <begin position="107"/>
        <end position="165"/>
    </location>
</feature>
<dbReference type="AlphaFoldDB" id="A0A9D1L317"/>
<dbReference type="InterPro" id="IPR027434">
    <property type="entry name" value="Homing_endonucl"/>
</dbReference>
<keyword evidence="1 4" id="KW-0132">Cell division</keyword>
<evidence type="ECO:0000256" key="2">
    <source>
        <dbReference type="ARBA" id="ARBA00023125"/>
    </source>
</evidence>
<dbReference type="Gene3D" id="3.10.28.10">
    <property type="entry name" value="Homing endonucleases"/>
    <property type="match status" value="1"/>
</dbReference>
<dbReference type="Pfam" id="PF02650">
    <property type="entry name" value="HTH_WhiA"/>
    <property type="match status" value="1"/>
</dbReference>
<sequence>MSFTGIVKSEISQRLPLETEAISELSAIVRNIGKYDGNNITITTENEDVARHISKVMKDTYDLRFRISVRRGYNFDKNYLYVLTLHQKNQLLLTDLGLIENGKILIIPPEYIVADDDLVRAYLRGLFLAIGSINDPKKSRYHLEFVVNDKEYAFFVSDLLNQFRFNSKVLKRKNKYMIYMKESEKIGDFLRFMEASAAVLYYEDIRIYRDHVNMTNRLNNCEQANVDKTIQSANDQLRDILFLKEVGALELLDEKVKEAALYREKYTEVSLVELSQIITMETGHTITKSGLHHRLKKIKDLANKIREKQEK</sequence>
<dbReference type="InterPro" id="IPR018478">
    <property type="entry name" value="Sporu_reg_WhiA_N_dom"/>
</dbReference>
<reference evidence="6" key="2">
    <citation type="journal article" date="2021" name="PeerJ">
        <title>Extensive microbial diversity within the chicken gut microbiome revealed by metagenomics and culture.</title>
        <authorList>
            <person name="Gilroy R."/>
            <person name="Ravi A."/>
            <person name="Getino M."/>
            <person name="Pursley I."/>
            <person name="Horton D.L."/>
            <person name="Alikhan N.F."/>
            <person name="Baker D."/>
            <person name="Gharbi K."/>
            <person name="Hall N."/>
            <person name="Watson M."/>
            <person name="Adriaenssens E.M."/>
            <person name="Foster-Nyarko E."/>
            <person name="Jarju S."/>
            <person name="Secka A."/>
            <person name="Antonio M."/>
            <person name="Oren A."/>
            <person name="Chaudhuri R.R."/>
            <person name="La Ragione R."/>
            <person name="Hildebrand F."/>
            <person name="Pallen M.J."/>
        </authorList>
    </citation>
    <scope>NUCLEOTIDE SEQUENCE</scope>
    <source>
        <strain evidence="6">CHK197-8231</strain>
    </source>
</reference>
<dbReference type="SUPFAM" id="SSF55608">
    <property type="entry name" value="Homing endonucleases"/>
    <property type="match status" value="1"/>
</dbReference>
<name>A0A9D1L317_9BACT</name>
<dbReference type="InterPro" id="IPR003802">
    <property type="entry name" value="Sporulation_regulator_WhiA"/>
</dbReference>
<accession>A0A9D1L317</accession>
<keyword evidence="2 4" id="KW-0238">DNA-binding</keyword>
<dbReference type="InterPro" id="IPR039518">
    <property type="entry name" value="WhiA_LAGLIDADG_dom"/>
</dbReference>
<comment type="similarity">
    <text evidence="4">Belongs to the WhiA family.</text>
</comment>
<dbReference type="GO" id="GO:0003677">
    <property type="term" value="F:DNA binding"/>
    <property type="evidence" value="ECO:0007669"/>
    <property type="project" value="UniProtKB-UniRule"/>
</dbReference>
<dbReference type="HAMAP" id="MF_01420">
    <property type="entry name" value="HTH_type_WhiA"/>
    <property type="match status" value="1"/>
</dbReference>
<organism evidence="6 7">
    <name type="scientific">Candidatus Fimihabitans intestinipullorum</name>
    <dbReference type="NCBI Taxonomy" id="2840820"/>
    <lineage>
        <taxon>Bacteria</taxon>
        <taxon>Bacillati</taxon>
        <taxon>Mycoplasmatota</taxon>
        <taxon>Mycoplasmatota incertae sedis</taxon>
        <taxon>Candidatus Fimihabitans</taxon>
    </lineage>
</organism>
<dbReference type="PANTHER" id="PTHR37307">
    <property type="entry name" value="CELL DIVISION PROTEIN WHIA-RELATED"/>
    <property type="match status" value="1"/>
</dbReference>
<dbReference type="EMBL" id="DVML01000009">
    <property type="protein sequence ID" value="HIU22235.1"/>
    <property type="molecule type" value="Genomic_DNA"/>
</dbReference>
<dbReference type="PANTHER" id="PTHR37307:SF1">
    <property type="entry name" value="CELL DIVISION PROTEIN WHIA-RELATED"/>
    <property type="match status" value="1"/>
</dbReference>
<dbReference type="GO" id="GO:0043937">
    <property type="term" value="P:regulation of sporulation"/>
    <property type="evidence" value="ECO:0007669"/>
    <property type="project" value="InterPro"/>
</dbReference>
<proteinExistence type="inferred from homology"/>
<evidence type="ECO:0000313" key="7">
    <source>
        <dbReference type="Proteomes" id="UP000824087"/>
    </source>
</evidence>
<dbReference type="NCBIfam" id="TIGR00647">
    <property type="entry name" value="DNA_bind_WhiA"/>
    <property type="match status" value="1"/>
</dbReference>
<dbReference type="InterPro" id="IPR004042">
    <property type="entry name" value="Intein_endonuc_central"/>
</dbReference>
<gene>
    <name evidence="4 6" type="primary">whiA</name>
    <name evidence="6" type="ORF">IAD49_01500</name>
</gene>